<dbReference type="AlphaFoldDB" id="A0A7S0L804"/>
<dbReference type="InterPro" id="IPR044053">
    <property type="entry name" value="AsaB-like"/>
</dbReference>
<dbReference type="NCBIfam" id="NF041278">
    <property type="entry name" value="CmcJ_NvfI_EfuI"/>
    <property type="match status" value="1"/>
</dbReference>
<evidence type="ECO:0008006" key="3">
    <source>
        <dbReference type="Google" id="ProtNLM"/>
    </source>
</evidence>
<evidence type="ECO:0000256" key="1">
    <source>
        <dbReference type="ARBA" id="ARBA00023604"/>
    </source>
</evidence>
<sequence>MTQQLVKEATGADRVVTFDHTLRESGQANLNAVDGKSAAGAVVRVHGDYTPASGPTRLRMLNESGRVDAAVPSRYAFVNVWRNIDRERPVLANPLAVCAPYSIDLADAWPYLMMYPDRVGENYALKNESADAHQWFYYPLMVADEALLFKVFDSAPDETRFVFHSAFEDPSTPADAPPRRSVEVRTIALWD</sequence>
<dbReference type="PANTHER" id="PTHR34598">
    <property type="entry name" value="BLL6449 PROTEIN"/>
    <property type="match status" value="1"/>
</dbReference>
<name>A0A7S0L804_9EUKA</name>
<proteinExistence type="inferred from homology"/>
<dbReference type="EMBL" id="HBEY01014641">
    <property type="protein sequence ID" value="CAD8603746.1"/>
    <property type="molecule type" value="Transcribed_RNA"/>
</dbReference>
<accession>A0A7S0L804</accession>
<dbReference type="GO" id="GO:0016491">
    <property type="term" value="F:oxidoreductase activity"/>
    <property type="evidence" value="ECO:0007669"/>
    <property type="project" value="InterPro"/>
</dbReference>
<protein>
    <recommendedName>
        <fullName evidence="3">Methyltransferase</fullName>
    </recommendedName>
</protein>
<gene>
    <name evidence="2" type="ORF">CPEL01642_LOCUS7081</name>
</gene>
<evidence type="ECO:0000313" key="2">
    <source>
        <dbReference type="EMBL" id="CAD8603746.1"/>
    </source>
</evidence>
<reference evidence="2" key="1">
    <citation type="submission" date="2021-01" db="EMBL/GenBank/DDBJ databases">
        <authorList>
            <person name="Corre E."/>
            <person name="Pelletier E."/>
            <person name="Niang G."/>
            <person name="Scheremetjew M."/>
            <person name="Finn R."/>
            <person name="Kale V."/>
            <person name="Holt S."/>
            <person name="Cochrane G."/>
            <person name="Meng A."/>
            <person name="Brown T."/>
            <person name="Cohen L."/>
        </authorList>
    </citation>
    <scope>NUCLEOTIDE SEQUENCE</scope>
    <source>
        <strain evidence="2">PLY182g</strain>
    </source>
</reference>
<organism evidence="2">
    <name type="scientific">Coccolithus braarudii</name>
    <dbReference type="NCBI Taxonomy" id="221442"/>
    <lineage>
        <taxon>Eukaryota</taxon>
        <taxon>Haptista</taxon>
        <taxon>Haptophyta</taxon>
        <taxon>Prymnesiophyceae</taxon>
        <taxon>Coccolithales</taxon>
        <taxon>Coccolithaceae</taxon>
        <taxon>Coccolithus</taxon>
    </lineage>
</organism>
<dbReference type="PANTHER" id="PTHR34598:SF3">
    <property type="entry name" value="OXIDOREDUCTASE AN1597"/>
    <property type="match status" value="1"/>
</dbReference>
<comment type="similarity">
    <text evidence="1">Belongs to the asaB hydroxylase/desaturase family.</text>
</comment>